<dbReference type="InterPro" id="IPR003719">
    <property type="entry name" value="Phenazine_PhzF-like"/>
</dbReference>
<dbReference type="Proteomes" id="UP001560685">
    <property type="component" value="Unassembled WGS sequence"/>
</dbReference>
<proteinExistence type="inferred from homology"/>
<comment type="caution">
    <text evidence="2">The sequence shown here is derived from an EMBL/GenBank/DDBJ whole genome shotgun (WGS) entry which is preliminary data.</text>
</comment>
<protein>
    <submittedName>
        <fullName evidence="2">PhzF family phenazine biosynthesis protein</fullName>
    </submittedName>
</protein>
<dbReference type="RefSeq" id="WP_369312330.1">
    <property type="nucleotide sequence ID" value="NZ_JBEHZE010000001.1"/>
</dbReference>
<evidence type="ECO:0000313" key="3">
    <source>
        <dbReference type="Proteomes" id="UP001560685"/>
    </source>
</evidence>
<name>A0ABV3Z0U1_9PROT</name>
<dbReference type="NCBIfam" id="TIGR00654">
    <property type="entry name" value="PhzF_family"/>
    <property type="match status" value="1"/>
</dbReference>
<reference evidence="2 3" key="1">
    <citation type="submission" date="2024-05" db="EMBL/GenBank/DDBJ databases">
        <title>Three bacterial strains, DH-69, EH-24, and ECK-19 isolated from coastal sediments.</title>
        <authorList>
            <person name="Ye Y.-Q."/>
            <person name="Du Z.-J."/>
        </authorList>
    </citation>
    <scope>NUCLEOTIDE SEQUENCE [LARGE SCALE GENOMIC DNA]</scope>
    <source>
        <strain evidence="2 3">ECK-19</strain>
    </source>
</reference>
<organism evidence="2 3">
    <name type="scientific">Hyphococcus lacteus</name>
    <dbReference type="NCBI Taxonomy" id="3143536"/>
    <lineage>
        <taxon>Bacteria</taxon>
        <taxon>Pseudomonadati</taxon>
        <taxon>Pseudomonadota</taxon>
        <taxon>Alphaproteobacteria</taxon>
        <taxon>Parvularculales</taxon>
        <taxon>Parvularculaceae</taxon>
        <taxon>Hyphococcus</taxon>
    </lineage>
</organism>
<comment type="similarity">
    <text evidence="1">Belongs to the PhzF family.</text>
</comment>
<sequence length="295" mass="31378">MACYDFETWDVFTERKFAGNPLAVVMDAQGLSTEQMQTITREFNLAETAFILPPMDASNTARLRIFTPGYEMPFAGHPTIGSSVAIARARNISGDMKLELNTGVFAVNVTSAADRGYAEFQNPNLPRENGTPPETAMIEAALSLPHDALDTGLHKPRRVGAGVDFIYVRASLDNVRNAKVNQAAWDALELEEIVGIYLYAEGGEAADAAYHVRMFAPGAGIMEDPATGGAAAGFPGQLALAGALSDGQHSLLIEQGFEMGRPSQITATVDVANGSVQSVRIGGSAVHMQTGQIFV</sequence>
<dbReference type="PIRSF" id="PIRSF016184">
    <property type="entry name" value="PhzC_PhzF"/>
    <property type="match status" value="1"/>
</dbReference>
<keyword evidence="3" id="KW-1185">Reference proteome</keyword>
<evidence type="ECO:0000256" key="1">
    <source>
        <dbReference type="ARBA" id="ARBA00008270"/>
    </source>
</evidence>
<dbReference type="Pfam" id="PF02567">
    <property type="entry name" value="PhzC-PhzF"/>
    <property type="match status" value="1"/>
</dbReference>
<gene>
    <name evidence="2" type="ORF">ABFZ84_02500</name>
</gene>
<dbReference type="Gene3D" id="3.10.310.10">
    <property type="entry name" value="Diaminopimelate Epimerase, Chain A, domain 1"/>
    <property type="match status" value="2"/>
</dbReference>
<evidence type="ECO:0000313" key="2">
    <source>
        <dbReference type="EMBL" id="MEX6632406.1"/>
    </source>
</evidence>
<dbReference type="PANTHER" id="PTHR13774">
    <property type="entry name" value="PHENAZINE BIOSYNTHESIS PROTEIN"/>
    <property type="match status" value="1"/>
</dbReference>
<accession>A0ABV3Z0U1</accession>
<dbReference type="EMBL" id="JBEHZE010000001">
    <property type="protein sequence ID" value="MEX6632406.1"/>
    <property type="molecule type" value="Genomic_DNA"/>
</dbReference>
<dbReference type="SUPFAM" id="SSF54506">
    <property type="entry name" value="Diaminopimelate epimerase-like"/>
    <property type="match status" value="1"/>
</dbReference>
<dbReference type="PANTHER" id="PTHR13774:SF32">
    <property type="entry name" value="ANTISENSE-ENHANCING SEQUENCE 1"/>
    <property type="match status" value="1"/>
</dbReference>